<dbReference type="Proteomes" id="UP000722459">
    <property type="component" value="Unassembled WGS sequence"/>
</dbReference>
<sequence length="57" mass="6793">MSEQKLKQVSKNDKMKKRDYACKMCGSRKGVISKYNLNICRRCFKDNAERIGFHKYD</sequence>
<dbReference type="AlphaFoldDB" id="A0A8T5GFM6"/>
<protein>
    <submittedName>
        <fullName evidence="3">30S ribosomal protein S14</fullName>
    </submittedName>
</protein>
<dbReference type="GO" id="GO:0002181">
    <property type="term" value="P:cytoplasmic translation"/>
    <property type="evidence" value="ECO:0007669"/>
    <property type="project" value="TreeGrafter"/>
</dbReference>
<dbReference type="EMBL" id="JABJNZ010000046">
    <property type="protein sequence ID" value="MBT4870620.1"/>
    <property type="molecule type" value="Genomic_DNA"/>
</dbReference>
<proteinExistence type="predicted"/>
<accession>A0A8T5GFM6</accession>
<evidence type="ECO:0000256" key="1">
    <source>
        <dbReference type="ARBA" id="ARBA00022980"/>
    </source>
</evidence>
<dbReference type="InterPro" id="IPR001209">
    <property type="entry name" value="Ribosomal_uS14"/>
</dbReference>
<evidence type="ECO:0000313" key="4">
    <source>
        <dbReference type="Proteomes" id="UP000722459"/>
    </source>
</evidence>
<name>A0A8T5GFM6_9ARCH</name>
<dbReference type="NCBIfam" id="NF004424">
    <property type="entry name" value="PRK05766.1"/>
    <property type="match status" value="1"/>
</dbReference>
<dbReference type="GO" id="GO:0003735">
    <property type="term" value="F:structural constituent of ribosome"/>
    <property type="evidence" value="ECO:0007669"/>
    <property type="project" value="InterPro"/>
</dbReference>
<comment type="caution">
    <text evidence="3">The sequence shown here is derived from an EMBL/GenBank/DDBJ whole genome shotgun (WGS) entry which is preliminary data.</text>
</comment>
<evidence type="ECO:0000256" key="2">
    <source>
        <dbReference type="ARBA" id="ARBA00023274"/>
    </source>
</evidence>
<dbReference type="Pfam" id="PF00253">
    <property type="entry name" value="Ribosomal_S14"/>
    <property type="match status" value="1"/>
</dbReference>
<dbReference type="PANTHER" id="PTHR12010:SF2">
    <property type="entry name" value="40S RIBOSOMAL PROTEIN S29"/>
    <property type="match status" value="1"/>
</dbReference>
<dbReference type="GO" id="GO:0022627">
    <property type="term" value="C:cytosolic small ribosomal subunit"/>
    <property type="evidence" value="ECO:0007669"/>
    <property type="project" value="TreeGrafter"/>
</dbReference>
<keyword evidence="1 3" id="KW-0689">Ribosomal protein</keyword>
<organism evidence="3 4">
    <name type="scientific">Candidatus Iainarchaeum sp</name>
    <dbReference type="NCBI Taxonomy" id="3101447"/>
    <lineage>
        <taxon>Archaea</taxon>
        <taxon>Candidatus Iainarchaeota</taxon>
        <taxon>Candidatus Iainarchaeia</taxon>
        <taxon>Candidatus Iainarchaeales</taxon>
        <taxon>Candidatus Iainarchaeaceae</taxon>
        <taxon>Candidatus Iainarchaeum</taxon>
    </lineage>
</organism>
<dbReference type="GO" id="GO:0008270">
    <property type="term" value="F:zinc ion binding"/>
    <property type="evidence" value="ECO:0007669"/>
    <property type="project" value="InterPro"/>
</dbReference>
<dbReference type="PANTHER" id="PTHR12010">
    <property type="entry name" value="40S RIBOSOMAL PROTEIN S29"/>
    <property type="match status" value="1"/>
</dbReference>
<dbReference type="InterPro" id="IPR043140">
    <property type="entry name" value="Ribosomal_uS14_sf"/>
</dbReference>
<dbReference type="Gene3D" id="4.10.830.10">
    <property type="entry name" value="30s Ribosomal Protein S14, Chain N"/>
    <property type="match status" value="1"/>
</dbReference>
<reference evidence="3" key="1">
    <citation type="journal article" date="2021" name="ISME J.">
        <title>Mercury methylation by metabolically versatile and cosmopolitan marine bacteria.</title>
        <authorList>
            <person name="Lin H."/>
            <person name="Ascher D.B."/>
            <person name="Myung Y."/>
            <person name="Lamborg C.H."/>
            <person name="Hallam S.J."/>
            <person name="Gionfriddo C.M."/>
            <person name="Holt K.E."/>
            <person name="Moreau J.W."/>
        </authorList>
    </citation>
    <scope>NUCLEOTIDE SEQUENCE</scope>
    <source>
        <strain evidence="3">SI075_bin30</strain>
    </source>
</reference>
<dbReference type="InterPro" id="IPR039744">
    <property type="entry name" value="RIbosomal_uS14_euk_arc"/>
</dbReference>
<keyword evidence="2" id="KW-0687">Ribonucleoprotein</keyword>
<gene>
    <name evidence="3" type="ORF">HON47_03540</name>
</gene>
<evidence type="ECO:0000313" key="3">
    <source>
        <dbReference type="EMBL" id="MBT4870620.1"/>
    </source>
</evidence>